<name>A0AAF0QG73_SOLVR</name>
<reference evidence="1" key="1">
    <citation type="submission" date="2023-08" db="EMBL/GenBank/DDBJ databases">
        <title>A de novo genome assembly of Solanum verrucosum Schlechtendal, a Mexican diploid species geographically isolated from the other diploid A-genome species in potato relatives.</title>
        <authorList>
            <person name="Hosaka K."/>
        </authorList>
    </citation>
    <scope>NUCLEOTIDE SEQUENCE</scope>
    <source>
        <tissue evidence="1">Young leaves</tissue>
    </source>
</reference>
<evidence type="ECO:0000313" key="2">
    <source>
        <dbReference type="Proteomes" id="UP001234989"/>
    </source>
</evidence>
<dbReference type="EMBL" id="CP133614">
    <property type="protein sequence ID" value="WMV19991.1"/>
    <property type="molecule type" value="Genomic_DNA"/>
</dbReference>
<organism evidence="1 2">
    <name type="scientific">Solanum verrucosum</name>
    <dbReference type="NCBI Taxonomy" id="315347"/>
    <lineage>
        <taxon>Eukaryota</taxon>
        <taxon>Viridiplantae</taxon>
        <taxon>Streptophyta</taxon>
        <taxon>Embryophyta</taxon>
        <taxon>Tracheophyta</taxon>
        <taxon>Spermatophyta</taxon>
        <taxon>Magnoliopsida</taxon>
        <taxon>eudicotyledons</taxon>
        <taxon>Gunneridae</taxon>
        <taxon>Pentapetalae</taxon>
        <taxon>asterids</taxon>
        <taxon>lamiids</taxon>
        <taxon>Solanales</taxon>
        <taxon>Solanaceae</taxon>
        <taxon>Solanoideae</taxon>
        <taxon>Solaneae</taxon>
        <taxon>Solanum</taxon>
    </lineage>
</organism>
<gene>
    <name evidence="1" type="ORF">MTR67_013376</name>
</gene>
<evidence type="ECO:0000313" key="1">
    <source>
        <dbReference type="EMBL" id="WMV19991.1"/>
    </source>
</evidence>
<dbReference type="Proteomes" id="UP001234989">
    <property type="component" value="Chromosome 3"/>
</dbReference>
<keyword evidence="2" id="KW-1185">Reference proteome</keyword>
<protein>
    <submittedName>
        <fullName evidence="1">Uncharacterized protein</fullName>
    </submittedName>
</protein>
<proteinExistence type="predicted"/>
<accession>A0AAF0QG73</accession>
<sequence length="11" mass="1477">MQYFIAQRYRT</sequence>